<dbReference type="RefSeq" id="WP_187714604.1">
    <property type="nucleotide sequence ID" value="NZ_CP060780.1"/>
</dbReference>
<accession>A0ABX6T010</accession>
<keyword evidence="2 11" id="KW-0813">Transport</keyword>
<keyword evidence="5 11" id="KW-0812">Transmembrane</keyword>
<evidence type="ECO:0000256" key="3">
    <source>
        <dbReference type="ARBA" id="ARBA00022452"/>
    </source>
</evidence>
<keyword evidence="10 11" id="KW-0998">Cell outer membrane</keyword>
<evidence type="ECO:0000313" key="14">
    <source>
        <dbReference type="EMBL" id="QNP43174.1"/>
    </source>
</evidence>
<comment type="similarity">
    <text evidence="11">Belongs to the TonB-dependent receptor family.</text>
</comment>
<name>A0ABX6T010_9SPHN</name>
<evidence type="ECO:0000256" key="4">
    <source>
        <dbReference type="ARBA" id="ARBA00022496"/>
    </source>
</evidence>
<dbReference type="PANTHER" id="PTHR32552">
    <property type="entry name" value="FERRICHROME IRON RECEPTOR-RELATED"/>
    <property type="match status" value="1"/>
</dbReference>
<keyword evidence="12" id="KW-0732">Signal</keyword>
<gene>
    <name evidence="14" type="ORF">H9L15_14795</name>
</gene>
<dbReference type="PROSITE" id="PS52016">
    <property type="entry name" value="TONB_DEPENDENT_REC_3"/>
    <property type="match status" value="1"/>
</dbReference>
<dbReference type="Gene3D" id="2.40.170.20">
    <property type="entry name" value="TonB-dependent receptor, beta-barrel domain"/>
    <property type="match status" value="1"/>
</dbReference>
<proteinExistence type="inferred from homology"/>
<dbReference type="InterPro" id="IPR012910">
    <property type="entry name" value="Plug_dom"/>
</dbReference>
<evidence type="ECO:0000256" key="10">
    <source>
        <dbReference type="ARBA" id="ARBA00023237"/>
    </source>
</evidence>
<dbReference type="InterPro" id="IPR039426">
    <property type="entry name" value="TonB-dep_rcpt-like"/>
</dbReference>
<keyword evidence="7" id="KW-0406">Ion transport</keyword>
<protein>
    <submittedName>
        <fullName evidence="14">TonB-dependent receptor plug domain-containing protein</fullName>
    </submittedName>
</protein>
<keyword evidence="9 11" id="KW-0472">Membrane</keyword>
<evidence type="ECO:0000256" key="7">
    <source>
        <dbReference type="ARBA" id="ARBA00023065"/>
    </source>
</evidence>
<dbReference type="InterPro" id="IPR036942">
    <property type="entry name" value="Beta-barrel_TonB_sf"/>
</dbReference>
<keyword evidence="6" id="KW-0408">Iron</keyword>
<evidence type="ECO:0000259" key="13">
    <source>
        <dbReference type="Pfam" id="PF07715"/>
    </source>
</evidence>
<dbReference type="PANTHER" id="PTHR32552:SF81">
    <property type="entry name" value="TONB-DEPENDENT OUTER MEMBRANE RECEPTOR"/>
    <property type="match status" value="1"/>
</dbReference>
<keyword evidence="3 11" id="KW-1134">Transmembrane beta strand</keyword>
<evidence type="ECO:0000256" key="5">
    <source>
        <dbReference type="ARBA" id="ARBA00022692"/>
    </source>
</evidence>
<evidence type="ECO:0000256" key="8">
    <source>
        <dbReference type="ARBA" id="ARBA00023077"/>
    </source>
</evidence>
<evidence type="ECO:0000256" key="12">
    <source>
        <dbReference type="SAM" id="SignalP"/>
    </source>
</evidence>
<keyword evidence="4" id="KW-0410">Iron transport</keyword>
<dbReference type="Proteomes" id="UP000516134">
    <property type="component" value="Chromosome"/>
</dbReference>
<feature type="signal peptide" evidence="12">
    <location>
        <begin position="1"/>
        <end position="24"/>
    </location>
</feature>
<organism evidence="14 15">
    <name type="scientific">Sphingomonas daechungensis</name>
    <dbReference type="NCBI Taxonomy" id="1176646"/>
    <lineage>
        <taxon>Bacteria</taxon>
        <taxon>Pseudomonadati</taxon>
        <taxon>Pseudomonadota</taxon>
        <taxon>Alphaproteobacteria</taxon>
        <taxon>Sphingomonadales</taxon>
        <taxon>Sphingomonadaceae</taxon>
        <taxon>Sphingomonas</taxon>
    </lineage>
</organism>
<evidence type="ECO:0000313" key="15">
    <source>
        <dbReference type="Proteomes" id="UP000516134"/>
    </source>
</evidence>
<feature type="chain" id="PRO_5046484028" evidence="12">
    <location>
        <begin position="25"/>
        <end position="243"/>
    </location>
</feature>
<keyword evidence="14" id="KW-0675">Receptor</keyword>
<reference evidence="14 15" key="1">
    <citation type="submission" date="2020-08" db="EMBL/GenBank/DDBJ databases">
        <title>Genome sequence of Sphingomonas daechungensis KACC 18115T.</title>
        <authorList>
            <person name="Hyun D.-W."/>
            <person name="Bae J.-W."/>
        </authorList>
    </citation>
    <scope>NUCLEOTIDE SEQUENCE [LARGE SCALE GENOMIC DNA]</scope>
    <source>
        <strain evidence="14 15">KACC 18115</strain>
    </source>
</reference>
<keyword evidence="8" id="KW-0798">TonB box</keyword>
<evidence type="ECO:0000256" key="2">
    <source>
        <dbReference type="ARBA" id="ARBA00022448"/>
    </source>
</evidence>
<evidence type="ECO:0000256" key="6">
    <source>
        <dbReference type="ARBA" id="ARBA00023004"/>
    </source>
</evidence>
<evidence type="ECO:0000256" key="11">
    <source>
        <dbReference type="PROSITE-ProRule" id="PRU01360"/>
    </source>
</evidence>
<dbReference type="SUPFAM" id="SSF56935">
    <property type="entry name" value="Porins"/>
    <property type="match status" value="1"/>
</dbReference>
<comment type="subcellular location">
    <subcellularLocation>
        <location evidence="1 11">Cell outer membrane</location>
        <topology evidence="1 11">Multi-pass membrane protein</topology>
    </subcellularLocation>
</comment>
<dbReference type="EMBL" id="CP060780">
    <property type="protein sequence ID" value="QNP43174.1"/>
    <property type="molecule type" value="Genomic_DNA"/>
</dbReference>
<feature type="domain" description="TonB-dependent receptor plug" evidence="13">
    <location>
        <begin position="48"/>
        <end position="153"/>
    </location>
</feature>
<evidence type="ECO:0000256" key="9">
    <source>
        <dbReference type="ARBA" id="ARBA00023136"/>
    </source>
</evidence>
<dbReference type="Pfam" id="PF07715">
    <property type="entry name" value="Plug"/>
    <property type="match status" value="1"/>
</dbReference>
<keyword evidence="15" id="KW-1185">Reference proteome</keyword>
<evidence type="ECO:0000256" key="1">
    <source>
        <dbReference type="ARBA" id="ARBA00004571"/>
    </source>
</evidence>
<sequence>MVRVGLLILSEVAAGALAATPASAQEARTPDRDEIIVTAQKRKQTDDSVGMSITVATKDPLRLRGIDAVADLPRLVPGLTLQDSTFASTSFTLRGVGFFNSDLSTPPAVTVYVDEAPLPYPAMTRLAAFDLERVEVLKGPQGTLFGQNATGGAINYIASAPSSVLHSGADLTFGRFDRLQVGGFVSGPLAKGLTARVAVQARWGDGWQKSITRPDDRLGASRNIRDGRPWSGWRATGYRAASS</sequence>